<dbReference type="InterPro" id="IPR011990">
    <property type="entry name" value="TPR-like_helical_dom_sf"/>
</dbReference>
<dbReference type="Gene3D" id="1.25.40.10">
    <property type="entry name" value="Tetratricopeptide repeat domain"/>
    <property type="match status" value="1"/>
</dbReference>
<organism evidence="1 2">
    <name type="scientific">Durusdinium trenchii</name>
    <dbReference type="NCBI Taxonomy" id="1381693"/>
    <lineage>
        <taxon>Eukaryota</taxon>
        <taxon>Sar</taxon>
        <taxon>Alveolata</taxon>
        <taxon>Dinophyceae</taxon>
        <taxon>Suessiales</taxon>
        <taxon>Symbiodiniaceae</taxon>
        <taxon>Durusdinium</taxon>
    </lineage>
</organism>
<accession>A0ABP0MM47</accession>
<evidence type="ECO:0000313" key="2">
    <source>
        <dbReference type="Proteomes" id="UP001642464"/>
    </source>
</evidence>
<dbReference type="Proteomes" id="UP001642464">
    <property type="component" value="Unassembled WGS sequence"/>
</dbReference>
<evidence type="ECO:0000313" key="1">
    <source>
        <dbReference type="EMBL" id="CAK9052558.1"/>
    </source>
</evidence>
<feature type="non-terminal residue" evidence="1">
    <location>
        <position position="1"/>
    </location>
</feature>
<reference evidence="1 2" key="1">
    <citation type="submission" date="2024-02" db="EMBL/GenBank/DDBJ databases">
        <authorList>
            <person name="Chen Y."/>
            <person name="Shah S."/>
            <person name="Dougan E. K."/>
            <person name="Thang M."/>
            <person name="Chan C."/>
        </authorList>
    </citation>
    <scope>NUCLEOTIDE SEQUENCE [LARGE SCALE GENOMIC DNA]</scope>
</reference>
<keyword evidence="2" id="KW-1185">Reference proteome</keyword>
<comment type="caution">
    <text evidence="1">The sequence shown here is derived from an EMBL/GenBank/DDBJ whole genome shotgun (WGS) entry which is preliminary data.</text>
</comment>
<proteinExistence type="predicted"/>
<sequence>VLQVALLPDIASYGTCLSAVCKRPLLQWPTALVLLVTAQQCRLEPNIISHNTAMTAALAMEVWTGSLAILQKALLGALEPSTITSNNAMASDLATGHWQQALERFAPRRRSDAATVGITVACYAQSVLWAQGLQALVASAMAGTEVSGIAINAGIGRGC</sequence>
<protein>
    <submittedName>
        <fullName evidence="1">Chloroplastic</fullName>
    </submittedName>
</protein>
<dbReference type="EMBL" id="CAXAMM010022781">
    <property type="protein sequence ID" value="CAK9052558.1"/>
    <property type="molecule type" value="Genomic_DNA"/>
</dbReference>
<gene>
    <name evidence="1" type="ORF">SCF082_LOCUS28741</name>
</gene>
<name>A0ABP0MM47_9DINO</name>